<evidence type="ECO:0008006" key="3">
    <source>
        <dbReference type="Google" id="ProtNLM"/>
    </source>
</evidence>
<organism evidence="1 2">
    <name type="scientific">Rhodococcus qingshengii</name>
    <dbReference type="NCBI Taxonomy" id="334542"/>
    <lineage>
        <taxon>Bacteria</taxon>
        <taxon>Bacillati</taxon>
        <taxon>Actinomycetota</taxon>
        <taxon>Actinomycetes</taxon>
        <taxon>Mycobacteriales</taxon>
        <taxon>Nocardiaceae</taxon>
        <taxon>Rhodococcus</taxon>
        <taxon>Rhodococcus erythropolis group</taxon>
    </lineage>
</organism>
<protein>
    <recommendedName>
        <fullName evidence="3">DUF3558 domain-containing protein</fullName>
    </recommendedName>
</protein>
<accession>A0A2A5J4H5</accession>
<dbReference type="Proteomes" id="UP000230886">
    <property type="component" value="Unassembled WGS sequence"/>
</dbReference>
<dbReference type="InterPro" id="IPR024520">
    <property type="entry name" value="DUF3558"/>
</dbReference>
<name>A0A2A5J4H5_RHOSG</name>
<comment type="caution">
    <text evidence="1">The sequence shown here is derived from an EMBL/GenBank/DDBJ whole genome shotgun (WGS) entry which is preliminary data.</text>
</comment>
<evidence type="ECO:0000313" key="1">
    <source>
        <dbReference type="EMBL" id="PCK24498.1"/>
    </source>
</evidence>
<proteinExistence type="predicted"/>
<reference evidence="1 2" key="1">
    <citation type="submission" date="2017-07" db="EMBL/GenBank/DDBJ databases">
        <title>Draft sequence of Rhodococcus enclensis 23b-28.</title>
        <authorList>
            <person name="Besaury L."/>
            <person name="Sancelme M."/>
            <person name="Amato P."/>
            <person name="Lallement A."/>
            <person name="Delort A.-M."/>
        </authorList>
    </citation>
    <scope>NUCLEOTIDE SEQUENCE [LARGE SCALE GENOMIC DNA]</scope>
    <source>
        <strain evidence="1 2">23b-28</strain>
    </source>
</reference>
<dbReference type="EMBL" id="NOVD01000029">
    <property type="protein sequence ID" value="PCK24498.1"/>
    <property type="molecule type" value="Genomic_DNA"/>
</dbReference>
<dbReference type="AlphaFoldDB" id="A0A2A5J4H5"/>
<gene>
    <name evidence="1" type="ORF">CHR55_25755</name>
</gene>
<sequence length="202" mass="21126">MGEGLQRNAMGWNRSVLGSVQYCERAANEGSAVGVRGAVVLVAAALLVGGCSSTVEGHAVRADEAVGLFDPCSGISDSALRYVGVDPATEERGILGVQIPRFEICSWDGTGISLSVWSTDHTLDEVEANTNNADVRAANVHGGPAIKFGQRDDATGQICSVAWTTNQGVLIVRIAPDFGETPIDPCGLASTITDKLFPELPR</sequence>
<evidence type="ECO:0000313" key="2">
    <source>
        <dbReference type="Proteomes" id="UP000230886"/>
    </source>
</evidence>
<dbReference type="Pfam" id="PF12079">
    <property type="entry name" value="DUF3558"/>
    <property type="match status" value="1"/>
</dbReference>